<dbReference type="Gene3D" id="3.20.20.60">
    <property type="entry name" value="Phosphoenolpyruvate-binding domains"/>
    <property type="match status" value="1"/>
</dbReference>
<dbReference type="AlphaFoldDB" id="A0A5C4WZ77"/>
<dbReference type="SUPFAM" id="SSF51621">
    <property type="entry name" value="Phosphoenolpyruvate/pyruvate domain"/>
    <property type="match status" value="1"/>
</dbReference>
<sequence>MDRSVTHHHRIREGRARRGIRTRGRSTVCLVTPPCAPVPRLDGTSFPPRRSPRRRHLQHVLRPRVDPAPPALASSDDHRGRARPPRLGAQCTERSSLTPNAQSDSALSDSEQRKPTMTSPTDTTRAFRELHVPGDPFILPCAWDVASAQFFAEAGHRAVGTTSLGVAAAIGAADEDRETLTATADLVAALRRALPEQPLTCDFEDGYGDSPESVFASVREAFAADPADPAGRLIIDGINIQDSRHALMSEPVVLAAKMAAVKEACPDLFVNARIDTFWLGQDSLGEVLERIDAYADAGADGIFVPGDLDLSTIETITARSRVPVNVLASPRYSRTTLAEAGVARISTGSLLYRAAMSEALRSLAVLADDSPAETENVLSYRAFTELG</sequence>
<gene>
    <name evidence="2" type="ORF">FHQ09_12970</name>
</gene>
<keyword evidence="2" id="KW-0456">Lyase</keyword>
<evidence type="ECO:0000313" key="2">
    <source>
        <dbReference type="EMBL" id="TNM53692.1"/>
    </source>
</evidence>
<name>A0A5C4WZ77_9MICO</name>
<evidence type="ECO:0000313" key="3">
    <source>
        <dbReference type="Proteomes" id="UP000314223"/>
    </source>
</evidence>
<dbReference type="Proteomes" id="UP000314223">
    <property type="component" value="Unassembled WGS sequence"/>
</dbReference>
<protein>
    <submittedName>
        <fullName evidence="2">Isocitrate lyase/phosphoenolpyruvate mutase family protein</fullName>
    </submittedName>
</protein>
<reference evidence="2 3" key="1">
    <citation type="submission" date="2019-06" db="EMBL/GenBank/DDBJ databases">
        <authorList>
            <person name="Mardanova A.M."/>
            <person name="Pudova D.S."/>
            <person name="Shagimardanova E.I."/>
            <person name="Gogoleva N.E."/>
            <person name="Lutfullin M.T."/>
            <person name="Hadieva G.F."/>
            <person name="Sharipova M.R."/>
        </authorList>
    </citation>
    <scope>NUCLEOTIDE SEQUENCE [LARGE SCALE GENOMIC DNA]</scope>
    <source>
        <strain evidence="2 3">MG-1</strain>
    </source>
</reference>
<comment type="caution">
    <text evidence="2">The sequence shown here is derived from an EMBL/GenBank/DDBJ whole genome shotgun (WGS) entry which is preliminary data.</text>
</comment>
<dbReference type="PANTHER" id="PTHR42905:SF16">
    <property type="entry name" value="CARBOXYPHOSPHONOENOLPYRUVATE PHOSPHONOMUTASE-LIKE PROTEIN (AFU_ORTHOLOGUE AFUA_5G07230)"/>
    <property type="match status" value="1"/>
</dbReference>
<dbReference type="InterPro" id="IPR015813">
    <property type="entry name" value="Pyrv/PenolPyrv_kinase-like_dom"/>
</dbReference>
<keyword evidence="2" id="KW-0670">Pyruvate</keyword>
<dbReference type="PANTHER" id="PTHR42905">
    <property type="entry name" value="PHOSPHOENOLPYRUVATE CARBOXYLASE"/>
    <property type="match status" value="1"/>
</dbReference>
<dbReference type="InterPro" id="IPR040442">
    <property type="entry name" value="Pyrv_kinase-like_dom_sf"/>
</dbReference>
<dbReference type="CDD" id="cd00377">
    <property type="entry name" value="ICL_PEPM"/>
    <property type="match status" value="1"/>
</dbReference>
<feature type="compositionally biased region" description="Polar residues" evidence="1">
    <location>
        <begin position="92"/>
        <end position="124"/>
    </location>
</feature>
<feature type="region of interest" description="Disordered" evidence="1">
    <location>
        <begin position="33"/>
        <end position="124"/>
    </location>
</feature>
<dbReference type="InterPro" id="IPR039556">
    <property type="entry name" value="ICL/PEPM"/>
</dbReference>
<dbReference type="GO" id="GO:0016829">
    <property type="term" value="F:lyase activity"/>
    <property type="evidence" value="ECO:0007669"/>
    <property type="project" value="UniProtKB-KW"/>
</dbReference>
<feature type="region of interest" description="Disordered" evidence="1">
    <location>
        <begin position="1"/>
        <end position="20"/>
    </location>
</feature>
<dbReference type="Pfam" id="PF13714">
    <property type="entry name" value="PEP_mutase"/>
    <property type="match status" value="1"/>
</dbReference>
<organism evidence="2 3">
    <name type="scientific">Brevibacterium sediminis</name>
    <dbReference type="NCBI Taxonomy" id="1857024"/>
    <lineage>
        <taxon>Bacteria</taxon>
        <taxon>Bacillati</taxon>
        <taxon>Actinomycetota</taxon>
        <taxon>Actinomycetes</taxon>
        <taxon>Micrococcales</taxon>
        <taxon>Brevibacteriaceae</taxon>
        <taxon>Brevibacterium</taxon>
    </lineage>
</organism>
<proteinExistence type="predicted"/>
<accession>A0A5C4WZ77</accession>
<dbReference type="EMBL" id="VDMQ01000008">
    <property type="protein sequence ID" value="TNM53692.1"/>
    <property type="molecule type" value="Genomic_DNA"/>
</dbReference>
<evidence type="ECO:0000256" key="1">
    <source>
        <dbReference type="SAM" id="MobiDB-lite"/>
    </source>
</evidence>
<feature type="compositionally biased region" description="Basic residues" evidence="1">
    <location>
        <begin position="50"/>
        <end position="62"/>
    </location>
</feature>